<evidence type="ECO:0000256" key="1">
    <source>
        <dbReference type="SAM" id="Phobius"/>
    </source>
</evidence>
<keyword evidence="1" id="KW-1133">Transmembrane helix</keyword>
<feature type="transmembrane region" description="Helical" evidence="1">
    <location>
        <begin position="82"/>
        <end position="103"/>
    </location>
</feature>
<comment type="caution">
    <text evidence="2">The sequence shown here is derived from an EMBL/GenBank/DDBJ whole genome shotgun (WGS) entry which is preliminary data.</text>
</comment>
<dbReference type="AlphaFoldDB" id="A0A370QLE1"/>
<accession>A0A370QLE1</accession>
<sequence>METKNRQVRIEKTFTVFFGNFKQLCNISEKIMPQKIKKTLLTSITIFISFVMVGCPVCENNQPKGFENITHGQGPDGNLDYIIMFVAIIIVGFTLIMSIKYLIKPKEKNKDHIKNLVVNENNLTD</sequence>
<name>A0A370QLE1_9FLAO</name>
<dbReference type="Proteomes" id="UP000255317">
    <property type="component" value="Unassembled WGS sequence"/>
</dbReference>
<proteinExistence type="predicted"/>
<feature type="transmembrane region" description="Helical" evidence="1">
    <location>
        <begin position="40"/>
        <end position="62"/>
    </location>
</feature>
<evidence type="ECO:0000313" key="2">
    <source>
        <dbReference type="EMBL" id="RDK89183.1"/>
    </source>
</evidence>
<protein>
    <submittedName>
        <fullName evidence="2">Uncharacterized protein</fullName>
    </submittedName>
</protein>
<gene>
    <name evidence="2" type="ORF">C8D94_1011064</name>
</gene>
<keyword evidence="1" id="KW-0472">Membrane</keyword>
<organism evidence="2 3">
    <name type="scientific">Marinirhabdus gelatinilytica</name>
    <dbReference type="NCBI Taxonomy" id="1703343"/>
    <lineage>
        <taxon>Bacteria</taxon>
        <taxon>Pseudomonadati</taxon>
        <taxon>Bacteroidota</taxon>
        <taxon>Flavobacteriia</taxon>
        <taxon>Flavobacteriales</taxon>
        <taxon>Flavobacteriaceae</taxon>
    </lineage>
</organism>
<evidence type="ECO:0000313" key="3">
    <source>
        <dbReference type="Proteomes" id="UP000255317"/>
    </source>
</evidence>
<dbReference type="EMBL" id="QRAO01000001">
    <property type="protein sequence ID" value="RDK89183.1"/>
    <property type="molecule type" value="Genomic_DNA"/>
</dbReference>
<dbReference type="RefSeq" id="WP_245946185.1">
    <property type="nucleotide sequence ID" value="NZ_QRAO01000001.1"/>
</dbReference>
<keyword evidence="1" id="KW-0812">Transmembrane</keyword>
<reference evidence="2 3" key="1">
    <citation type="submission" date="2018-07" db="EMBL/GenBank/DDBJ databases">
        <title>Genomic Encyclopedia of Type Strains, Phase IV (KMG-IV): sequencing the most valuable type-strain genomes for metagenomic binning, comparative biology and taxonomic classification.</title>
        <authorList>
            <person name="Goeker M."/>
        </authorList>
    </citation>
    <scope>NUCLEOTIDE SEQUENCE [LARGE SCALE GENOMIC DNA]</scope>
    <source>
        <strain evidence="2 3">DSM 101478</strain>
    </source>
</reference>
<keyword evidence="3" id="KW-1185">Reference proteome</keyword>